<reference evidence="2" key="1">
    <citation type="submission" date="2017-07" db="EMBL/GenBank/DDBJ databases">
        <title>Taro Niue Genome Assembly and Annotation.</title>
        <authorList>
            <person name="Atibalentja N."/>
            <person name="Keating K."/>
            <person name="Fields C.J."/>
        </authorList>
    </citation>
    <scope>NUCLEOTIDE SEQUENCE</scope>
    <source>
        <strain evidence="2">Niue_2</strain>
        <tissue evidence="2">Leaf</tissue>
    </source>
</reference>
<dbReference type="EMBL" id="NMUH01001759">
    <property type="protein sequence ID" value="MQL95150.1"/>
    <property type="molecule type" value="Genomic_DNA"/>
</dbReference>
<protein>
    <submittedName>
        <fullName evidence="2">Uncharacterized protein</fullName>
    </submittedName>
</protein>
<dbReference type="AlphaFoldDB" id="A0A843VNK6"/>
<name>A0A843VNK6_COLES</name>
<feature type="compositionally biased region" description="Polar residues" evidence="1">
    <location>
        <begin position="185"/>
        <end position="194"/>
    </location>
</feature>
<gene>
    <name evidence="2" type="ORF">Taro_027809</name>
</gene>
<comment type="caution">
    <text evidence="2">The sequence shown here is derived from an EMBL/GenBank/DDBJ whole genome shotgun (WGS) entry which is preliminary data.</text>
</comment>
<keyword evidence="3" id="KW-1185">Reference proteome</keyword>
<dbReference type="PANTHER" id="PTHR46398">
    <property type="entry name" value="ALPHA/BETA-HYDROLASES SUPERFAMILY PROTEIN"/>
    <property type="match status" value="1"/>
</dbReference>
<dbReference type="Proteomes" id="UP000652761">
    <property type="component" value="Unassembled WGS sequence"/>
</dbReference>
<dbReference type="OrthoDB" id="438440at2759"/>
<dbReference type="PANTHER" id="PTHR46398:SF7">
    <property type="entry name" value="ALPHA_BETA-HYDROLASES SUPERFAMILY PROTEIN"/>
    <property type="match status" value="1"/>
</dbReference>
<sequence length="231" mass="25148">MTEPTVQSEETIRVVNGGGFGVCDGGGGTRISSRIPLSLVFFTMSEGAVGPEEEDNVALPLLAPPSMLEDLRATMEQVEEAFQGEDIASVDNGSLSNCEVMDILFKVENYMETLASETTRLIGVSDEELMKERMEVKPPPQQKMERMVTMAKEHKDALERAVSLNIPHAVAPEEEPTRATEATTSENQSGATSRSDLKSSGRPNWDELVKNLFERSNSGALVLKEDIKAAS</sequence>
<evidence type="ECO:0000313" key="2">
    <source>
        <dbReference type="EMBL" id="MQL95150.1"/>
    </source>
</evidence>
<feature type="region of interest" description="Disordered" evidence="1">
    <location>
        <begin position="166"/>
        <end position="204"/>
    </location>
</feature>
<feature type="compositionally biased region" description="Basic and acidic residues" evidence="1">
    <location>
        <begin position="195"/>
        <end position="204"/>
    </location>
</feature>
<evidence type="ECO:0000256" key="1">
    <source>
        <dbReference type="SAM" id="MobiDB-lite"/>
    </source>
</evidence>
<organism evidence="2 3">
    <name type="scientific">Colocasia esculenta</name>
    <name type="common">Wild taro</name>
    <name type="synonym">Arum esculentum</name>
    <dbReference type="NCBI Taxonomy" id="4460"/>
    <lineage>
        <taxon>Eukaryota</taxon>
        <taxon>Viridiplantae</taxon>
        <taxon>Streptophyta</taxon>
        <taxon>Embryophyta</taxon>
        <taxon>Tracheophyta</taxon>
        <taxon>Spermatophyta</taxon>
        <taxon>Magnoliopsida</taxon>
        <taxon>Liliopsida</taxon>
        <taxon>Araceae</taxon>
        <taxon>Aroideae</taxon>
        <taxon>Colocasieae</taxon>
        <taxon>Colocasia</taxon>
    </lineage>
</organism>
<evidence type="ECO:0000313" key="3">
    <source>
        <dbReference type="Proteomes" id="UP000652761"/>
    </source>
</evidence>
<proteinExistence type="predicted"/>
<accession>A0A843VNK6</accession>